<keyword evidence="3" id="KW-1185">Reference proteome</keyword>
<feature type="compositionally biased region" description="Basic and acidic residues" evidence="1">
    <location>
        <begin position="527"/>
        <end position="542"/>
    </location>
</feature>
<feature type="compositionally biased region" description="Basic residues" evidence="1">
    <location>
        <begin position="614"/>
        <end position="623"/>
    </location>
</feature>
<reference evidence="2 3" key="1">
    <citation type="submission" date="2024-01" db="EMBL/GenBank/DDBJ databases">
        <title>A draft genome for a cacao thread blight-causing isolate of Paramarasmius palmivorus.</title>
        <authorList>
            <person name="Baruah I.K."/>
            <person name="Bukari Y."/>
            <person name="Amoako-Attah I."/>
            <person name="Meinhardt L.W."/>
            <person name="Bailey B.A."/>
            <person name="Cohen S.P."/>
        </authorList>
    </citation>
    <scope>NUCLEOTIDE SEQUENCE [LARGE SCALE GENOMIC DNA]</scope>
    <source>
        <strain evidence="2 3">GH-12</strain>
    </source>
</reference>
<feature type="compositionally biased region" description="Basic and acidic residues" evidence="1">
    <location>
        <begin position="266"/>
        <end position="287"/>
    </location>
</feature>
<dbReference type="EMBL" id="JAYKXP010000200">
    <property type="protein sequence ID" value="KAK7019754.1"/>
    <property type="molecule type" value="Genomic_DNA"/>
</dbReference>
<accession>A0AAW0B564</accession>
<feature type="compositionally biased region" description="Acidic residues" evidence="1">
    <location>
        <begin position="102"/>
        <end position="117"/>
    </location>
</feature>
<evidence type="ECO:0000256" key="1">
    <source>
        <dbReference type="SAM" id="MobiDB-lite"/>
    </source>
</evidence>
<sequence length="1020" mass="114344">MDPSSSTDRSNGANTSAATETIVVNPHAPPQSKPLGESEEVSAKAGDCSSSSFGPNDLPPSSSSLNQHSESSTTANQTSAAASSAEGSTSGSTVEPSKEGAEQQDEEDEDDDEIEEGEGTRRGPPGNFDGARLQFLLAALPGYEKLPKGSKERELYLRNITQQFLEKFPVEEYPPPARRPMKDIVVKTPAELKLMTADERKSYRRKMERRNRGPEKQMIQIVKNWFFWKTGDIRRKESVSVEKFLTSVKTKMHAPRRRQPANVVMSHDDHRENVKNRSLETDKDDRLSRRKEAANKYLEELDETERKKVMDFIEEDYQKRVKDWKGLSDGPVVRDEDSLRFRRSFSNVMKHIIDVYHQKTGLNIVVMAGEDMDGQRQFDTVVLCSGGPHATPIDEFDVTRHDDFVKFYYRWLRDVREKTIAAGGIVPNMDQGDQGPDPETHGPDYEGSVTSAPSGEPTSSSSSPSSAADAQPIPSSSTADASPVPSSSEPPRKKSKSKSKSAKVKSSQGSREETEVREGDAVPVDKGAGKESNMEADDKRQEEEGEEEEAQKFTLNEALRLLEAGQPASDTLLNTLPYDDLRSYNMERNRRTLEGLGLGKAFNFLGEEKEKQKPRPKAKRIPKKQNSVPTEVRRSSRINTSAEESGVVVESDGTPQDLGLGNDSVDTDVLATLMDARRGFLEDDWTVKKFTDVVNSVTSADSLARREWTEHVSRLSEEFLVEHGIDYKWPEPPMHLKARDGFLSLAGDQVKTTDNPSPTTALSREPAADANKEIAAPILSNSSAAVEMDPGTHVRLVVEAYLKVEIVLMPISYNGGAYDVPYIRDFVTFLLHVPEGSRTRPKEFEALTHLWAELEDLWCVAKIDPKNVPKKARPDGFDLWFRVGRWRSSGEATPKTATLIHLRDRWWKWWSSANPEWRIREGEFILPGGHGDWEEMEYAGKDGLVLFLVALKWWYDRLEDGIDDGLWLAAVRSVYSTLNELITYTQEKYKESLTTKGSKNVRQAPKVNHEAPPSKRQRLA</sequence>
<feature type="region of interest" description="Disordered" evidence="1">
    <location>
        <begin position="606"/>
        <end position="661"/>
    </location>
</feature>
<dbReference type="AlphaFoldDB" id="A0AAW0B564"/>
<protein>
    <submittedName>
        <fullName evidence="2">Uncharacterized protein</fullName>
    </submittedName>
</protein>
<feature type="compositionally biased region" description="Basic residues" evidence="1">
    <location>
        <begin position="493"/>
        <end position="503"/>
    </location>
</feature>
<organism evidence="2 3">
    <name type="scientific">Paramarasmius palmivorus</name>
    <dbReference type="NCBI Taxonomy" id="297713"/>
    <lineage>
        <taxon>Eukaryota</taxon>
        <taxon>Fungi</taxon>
        <taxon>Dikarya</taxon>
        <taxon>Basidiomycota</taxon>
        <taxon>Agaricomycotina</taxon>
        <taxon>Agaricomycetes</taxon>
        <taxon>Agaricomycetidae</taxon>
        <taxon>Agaricales</taxon>
        <taxon>Marasmiineae</taxon>
        <taxon>Marasmiaceae</taxon>
        <taxon>Paramarasmius</taxon>
    </lineage>
</organism>
<feature type="compositionally biased region" description="Low complexity" evidence="1">
    <location>
        <begin position="59"/>
        <end position="93"/>
    </location>
</feature>
<feature type="compositionally biased region" description="Polar residues" evidence="1">
    <location>
        <begin position="1"/>
        <end position="19"/>
    </location>
</feature>
<gene>
    <name evidence="2" type="ORF">VNI00_017951</name>
</gene>
<feature type="region of interest" description="Disordered" evidence="1">
    <location>
        <begin position="994"/>
        <end position="1020"/>
    </location>
</feature>
<feature type="region of interest" description="Disordered" evidence="1">
    <location>
        <begin position="423"/>
        <end position="551"/>
    </location>
</feature>
<comment type="caution">
    <text evidence="2">The sequence shown here is derived from an EMBL/GenBank/DDBJ whole genome shotgun (WGS) entry which is preliminary data.</text>
</comment>
<evidence type="ECO:0000313" key="3">
    <source>
        <dbReference type="Proteomes" id="UP001383192"/>
    </source>
</evidence>
<feature type="compositionally biased region" description="Basic and acidic residues" evidence="1">
    <location>
        <begin position="510"/>
        <end position="520"/>
    </location>
</feature>
<feature type="compositionally biased region" description="Low complexity" evidence="1">
    <location>
        <begin position="451"/>
        <end position="489"/>
    </location>
</feature>
<evidence type="ECO:0000313" key="2">
    <source>
        <dbReference type="EMBL" id="KAK7019754.1"/>
    </source>
</evidence>
<name>A0AAW0B564_9AGAR</name>
<feature type="region of interest" description="Disordered" evidence="1">
    <location>
        <begin position="251"/>
        <end position="287"/>
    </location>
</feature>
<dbReference type="Proteomes" id="UP001383192">
    <property type="component" value="Unassembled WGS sequence"/>
</dbReference>
<feature type="region of interest" description="Disordered" evidence="1">
    <location>
        <begin position="1"/>
        <end position="129"/>
    </location>
</feature>
<proteinExistence type="predicted"/>